<dbReference type="Gene3D" id="6.10.180.30">
    <property type="match status" value="2"/>
</dbReference>
<evidence type="ECO:0000313" key="3">
    <source>
        <dbReference type="Proteomes" id="UP000075357"/>
    </source>
</evidence>
<protein>
    <submittedName>
        <fullName evidence="2">Uncharacterized protein</fullName>
    </submittedName>
</protein>
<sequence length="179" mass="19268">MPSTTPSPATGNRLRGYFLPVGLHARIKAAWWGTRDTADAAPTLASLVAQLLVAGAGRLEDRYNDGEPFPAAPDGARGRALGDGEQRNHSYFLPDAVHARAKAAWWATRDRDAGYPSMSSMVAALLTEEATRLEEKYNAGAPFPEAPIGARGVDPEAARRQAEMMASLWAERSHAARND</sequence>
<feature type="region of interest" description="Disordered" evidence="1">
    <location>
        <begin position="63"/>
        <end position="83"/>
    </location>
</feature>
<evidence type="ECO:0000256" key="1">
    <source>
        <dbReference type="SAM" id="MobiDB-lite"/>
    </source>
</evidence>
<reference evidence="2 3" key="1">
    <citation type="submission" date="2016-01" db="EMBL/GenBank/DDBJ databases">
        <title>Draft genome sequences of Microbacterium laevaniformans LCDC 91-0039 and the type strain of Microbacterium hominis LCDC 84-209.</title>
        <authorList>
            <person name="Bernier A.-M."/>
            <person name="Bernard K."/>
        </authorList>
    </citation>
    <scope>NUCLEOTIDE SEQUENCE [LARGE SCALE GENOMIC DNA]</scope>
    <source>
        <strain evidence="2 3">LCDC 91-0039</strain>
    </source>
</reference>
<comment type="caution">
    <text evidence="2">The sequence shown here is derived from an EMBL/GenBank/DDBJ whole genome shotgun (WGS) entry which is preliminary data.</text>
</comment>
<dbReference type="RefSeq" id="WP_157557066.1">
    <property type="nucleotide sequence ID" value="NZ_LRAD01000053.1"/>
</dbReference>
<keyword evidence="3" id="KW-1185">Reference proteome</keyword>
<accession>A0A150H9Q9</accession>
<dbReference type="STRING" id="36807.Mlaev_02464"/>
<dbReference type="Proteomes" id="UP000075357">
    <property type="component" value="Unassembled WGS sequence"/>
</dbReference>
<gene>
    <name evidence="2" type="ORF">Mlaev_02464</name>
</gene>
<proteinExistence type="predicted"/>
<name>A0A150H9Q9_9MICO</name>
<organism evidence="2 3">
    <name type="scientific">Microbacterium laevaniformans</name>
    <dbReference type="NCBI Taxonomy" id="36807"/>
    <lineage>
        <taxon>Bacteria</taxon>
        <taxon>Bacillati</taxon>
        <taxon>Actinomycetota</taxon>
        <taxon>Actinomycetes</taxon>
        <taxon>Micrococcales</taxon>
        <taxon>Microbacteriaceae</taxon>
        <taxon>Microbacterium</taxon>
    </lineage>
</organism>
<evidence type="ECO:0000313" key="2">
    <source>
        <dbReference type="EMBL" id="KXZ58761.1"/>
    </source>
</evidence>
<dbReference type="AlphaFoldDB" id="A0A150H9Q9"/>
<dbReference type="PATRIC" id="fig|36807.3.peg.2507"/>
<dbReference type="EMBL" id="LRAD01000053">
    <property type="protein sequence ID" value="KXZ58761.1"/>
    <property type="molecule type" value="Genomic_DNA"/>
</dbReference>